<feature type="signal peptide" evidence="1">
    <location>
        <begin position="1"/>
        <end position="18"/>
    </location>
</feature>
<evidence type="ECO:0000256" key="1">
    <source>
        <dbReference type="SAM" id="SignalP"/>
    </source>
</evidence>
<accession>M2UF84</accession>
<organism evidence="2 3">
    <name type="scientific">Cochliobolus heterostrophus (strain C5 / ATCC 48332 / race O)</name>
    <name type="common">Southern corn leaf blight fungus</name>
    <name type="synonym">Bipolaris maydis</name>
    <dbReference type="NCBI Taxonomy" id="701091"/>
    <lineage>
        <taxon>Eukaryota</taxon>
        <taxon>Fungi</taxon>
        <taxon>Dikarya</taxon>
        <taxon>Ascomycota</taxon>
        <taxon>Pezizomycotina</taxon>
        <taxon>Dothideomycetes</taxon>
        <taxon>Pleosporomycetidae</taxon>
        <taxon>Pleosporales</taxon>
        <taxon>Pleosporineae</taxon>
        <taxon>Pleosporaceae</taxon>
        <taxon>Bipolaris</taxon>
    </lineage>
</organism>
<sequence length="87" mass="9660">MISLGITAFVTATATVKTALVSMLGCRPCKLETTTEIVAREVQLQTGDLGSSLRLYATETGMHRTILQLQLQLQFLAVYSQERHYQN</sequence>
<protein>
    <recommendedName>
        <fullName evidence="4">Secreted protein</fullName>
    </recommendedName>
</protein>
<reference evidence="2 3" key="1">
    <citation type="journal article" date="2012" name="PLoS Pathog.">
        <title>Diverse lifestyles and strategies of plant pathogenesis encoded in the genomes of eighteen Dothideomycetes fungi.</title>
        <authorList>
            <person name="Ohm R.A."/>
            <person name="Feau N."/>
            <person name="Henrissat B."/>
            <person name="Schoch C.L."/>
            <person name="Horwitz B.A."/>
            <person name="Barry K.W."/>
            <person name="Condon B.J."/>
            <person name="Copeland A.C."/>
            <person name="Dhillon B."/>
            <person name="Glaser F."/>
            <person name="Hesse C.N."/>
            <person name="Kosti I."/>
            <person name="LaButti K."/>
            <person name="Lindquist E.A."/>
            <person name="Lucas S."/>
            <person name="Salamov A.A."/>
            <person name="Bradshaw R.E."/>
            <person name="Ciuffetti L."/>
            <person name="Hamelin R.C."/>
            <person name="Kema G.H.J."/>
            <person name="Lawrence C."/>
            <person name="Scott J.A."/>
            <person name="Spatafora J.W."/>
            <person name="Turgeon B.G."/>
            <person name="de Wit P.J.G.M."/>
            <person name="Zhong S."/>
            <person name="Goodwin S.B."/>
            <person name="Grigoriev I.V."/>
        </authorList>
    </citation>
    <scope>NUCLEOTIDE SEQUENCE [LARGE SCALE GENOMIC DNA]</scope>
    <source>
        <strain evidence="3">C5 / ATCC 48332 / race O</strain>
    </source>
</reference>
<gene>
    <name evidence="2" type="ORF">COCHEDRAFT_1197995</name>
</gene>
<feature type="chain" id="PRO_5004027221" description="Secreted protein" evidence="1">
    <location>
        <begin position="19"/>
        <end position="87"/>
    </location>
</feature>
<name>M2UF84_COCH5</name>
<evidence type="ECO:0000313" key="3">
    <source>
        <dbReference type="Proteomes" id="UP000016936"/>
    </source>
</evidence>
<dbReference type="HOGENOM" id="CLU_2483198_0_0_1"/>
<evidence type="ECO:0008006" key="4">
    <source>
        <dbReference type="Google" id="ProtNLM"/>
    </source>
</evidence>
<keyword evidence="3" id="KW-1185">Reference proteome</keyword>
<evidence type="ECO:0000313" key="2">
    <source>
        <dbReference type="EMBL" id="EMD86567.1"/>
    </source>
</evidence>
<keyword evidence="1" id="KW-0732">Signal</keyword>
<dbReference type="EMBL" id="KB445584">
    <property type="protein sequence ID" value="EMD86567.1"/>
    <property type="molecule type" value="Genomic_DNA"/>
</dbReference>
<dbReference type="Proteomes" id="UP000016936">
    <property type="component" value="Unassembled WGS sequence"/>
</dbReference>
<reference evidence="3" key="2">
    <citation type="journal article" date="2013" name="PLoS Genet.">
        <title>Comparative genome structure, secondary metabolite, and effector coding capacity across Cochliobolus pathogens.</title>
        <authorList>
            <person name="Condon B.J."/>
            <person name="Leng Y."/>
            <person name="Wu D."/>
            <person name="Bushley K.E."/>
            <person name="Ohm R.A."/>
            <person name="Otillar R."/>
            <person name="Martin J."/>
            <person name="Schackwitz W."/>
            <person name="Grimwood J."/>
            <person name="MohdZainudin N."/>
            <person name="Xue C."/>
            <person name="Wang R."/>
            <person name="Manning V.A."/>
            <person name="Dhillon B."/>
            <person name="Tu Z.J."/>
            <person name="Steffenson B.J."/>
            <person name="Salamov A."/>
            <person name="Sun H."/>
            <person name="Lowry S."/>
            <person name="LaButti K."/>
            <person name="Han J."/>
            <person name="Copeland A."/>
            <person name="Lindquist E."/>
            <person name="Barry K."/>
            <person name="Schmutz J."/>
            <person name="Baker S.E."/>
            <person name="Ciuffetti L.M."/>
            <person name="Grigoriev I.V."/>
            <person name="Zhong S."/>
            <person name="Turgeon B.G."/>
        </authorList>
    </citation>
    <scope>NUCLEOTIDE SEQUENCE [LARGE SCALE GENOMIC DNA]</scope>
    <source>
        <strain evidence="3">C5 / ATCC 48332 / race O</strain>
    </source>
</reference>
<dbReference type="AlphaFoldDB" id="M2UF84"/>
<proteinExistence type="predicted"/>